<dbReference type="EMBL" id="CP026309">
    <property type="protein sequence ID" value="AUV82602.1"/>
    <property type="molecule type" value="Genomic_DNA"/>
</dbReference>
<keyword evidence="2" id="KW-1185">Reference proteome</keyword>
<dbReference type="AlphaFoldDB" id="A0A2I8VKZ4"/>
<gene>
    <name evidence="1" type="ORF">C2R22_13915</name>
</gene>
<dbReference type="OrthoDB" id="373814at2157"/>
<dbReference type="RefSeq" id="WP_103426291.1">
    <property type="nucleotide sequence ID" value="NZ_CP026309.1"/>
</dbReference>
<evidence type="ECO:0000313" key="2">
    <source>
        <dbReference type="Proteomes" id="UP000236584"/>
    </source>
</evidence>
<protein>
    <submittedName>
        <fullName evidence="1">Uncharacterized protein</fullName>
    </submittedName>
</protein>
<organism evidence="1 2">
    <name type="scientific">Salinigranum rubrum</name>
    <dbReference type="NCBI Taxonomy" id="755307"/>
    <lineage>
        <taxon>Archaea</taxon>
        <taxon>Methanobacteriati</taxon>
        <taxon>Methanobacteriota</taxon>
        <taxon>Stenosarchaea group</taxon>
        <taxon>Halobacteria</taxon>
        <taxon>Halobacteriales</taxon>
        <taxon>Haloferacaceae</taxon>
        <taxon>Salinigranum</taxon>
    </lineage>
</organism>
<sequence length="92" mass="10502">MIEDITTLVPGDLVKVPVENQTHKRLLIVDDRSPDRDGAVPLLGERGGQYHLEQTKDVVHLNHLTQRRGDWIGEETFTVDQIEVNPEVELEH</sequence>
<name>A0A2I8VKZ4_9EURY</name>
<dbReference type="Proteomes" id="UP000236584">
    <property type="component" value="Chromosome"/>
</dbReference>
<accession>A0A2I8VKZ4</accession>
<evidence type="ECO:0000313" key="1">
    <source>
        <dbReference type="EMBL" id="AUV82602.1"/>
    </source>
</evidence>
<reference evidence="1 2" key="1">
    <citation type="submission" date="2018-01" db="EMBL/GenBank/DDBJ databases">
        <title>Complete genome sequence of Salinigranum rubrum GX10T, an extremely halophilic archaeon isolated from a marine solar saltern.</title>
        <authorList>
            <person name="Han S."/>
        </authorList>
    </citation>
    <scope>NUCLEOTIDE SEQUENCE [LARGE SCALE GENOMIC DNA]</scope>
    <source>
        <strain evidence="1 2">GX10</strain>
    </source>
</reference>
<dbReference type="GeneID" id="35593208"/>
<proteinExistence type="predicted"/>
<dbReference type="KEGG" id="srub:C2R22_13915"/>